<dbReference type="OrthoDB" id="10629537at2759"/>
<evidence type="ECO:0000256" key="1">
    <source>
        <dbReference type="SAM" id="MobiDB-lite"/>
    </source>
</evidence>
<comment type="caution">
    <text evidence="2">The sequence shown here is derived from an EMBL/GenBank/DDBJ whole genome shotgun (WGS) entry which is preliminary data.</text>
</comment>
<evidence type="ECO:0000313" key="2">
    <source>
        <dbReference type="EMBL" id="CAF9939085.1"/>
    </source>
</evidence>
<sequence length="348" mass="37959">MDPNGRELPSKSALGVAINVLSVGITRWIPRSIRVLGAYEMLSSVLPLYHRPRPSYDASSNKVTIGNQSWPTIFLVVLLYRQEISTIICADDPGNRSRTQSGRPSLAHSTETSSETILESEEDQSDFMDDSSSEDDDEEDGQPNHPSLPNEPAKVSDYVGLMGLGPESPPEMETLWPITASNGIPQYPSMDQMFPNQPAFGASQPSPFLQSPFPDDFAAQTHASLSEPPSAFYGLPTTNLAEVPAPTRDSKVDRTTKKTVTITATCSRAEIQRLMQMTAQELQYIDFSVTSSQRNSKPTSQRSRLGDTKHVVITATCPAKELGRLMEMASDTLGSVSFSVCPSVDKAI</sequence>
<accession>A0A8H3J1N8</accession>
<feature type="region of interest" description="Disordered" evidence="1">
    <location>
        <begin position="91"/>
        <end position="163"/>
    </location>
</feature>
<protein>
    <submittedName>
        <fullName evidence="2">Uncharacterized protein</fullName>
    </submittedName>
</protein>
<name>A0A8H3J1N8_9LECA</name>
<feature type="compositionally biased region" description="Acidic residues" evidence="1">
    <location>
        <begin position="118"/>
        <end position="141"/>
    </location>
</feature>
<evidence type="ECO:0000313" key="3">
    <source>
        <dbReference type="Proteomes" id="UP000664521"/>
    </source>
</evidence>
<dbReference type="AlphaFoldDB" id="A0A8H3J1N8"/>
<organism evidence="2 3">
    <name type="scientific">Heterodermia speciosa</name>
    <dbReference type="NCBI Taxonomy" id="116794"/>
    <lineage>
        <taxon>Eukaryota</taxon>
        <taxon>Fungi</taxon>
        <taxon>Dikarya</taxon>
        <taxon>Ascomycota</taxon>
        <taxon>Pezizomycotina</taxon>
        <taxon>Lecanoromycetes</taxon>
        <taxon>OSLEUM clade</taxon>
        <taxon>Lecanoromycetidae</taxon>
        <taxon>Caliciales</taxon>
        <taxon>Physciaceae</taxon>
        <taxon>Heterodermia</taxon>
    </lineage>
</organism>
<proteinExistence type="predicted"/>
<dbReference type="Proteomes" id="UP000664521">
    <property type="component" value="Unassembled WGS sequence"/>
</dbReference>
<gene>
    <name evidence="2" type="ORF">HETSPECPRED_001480</name>
</gene>
<reference evidence="2" key="1">
    <citation type="submission" date="2021-03" db="EMBL/GenBank/DDBJ databases">
        <authorList>
            <person name="Tagirdzhanova G."/>
        </authorList>
    </citation>
    <scope>NUCLEOTIDE SEQUENCE</scope>
</reference>
<keyword evidence="3" id="KW-1185">Reference proteome</keyword>
<dbReference type="EMBL" id="CAJPDS010000124">
    <property type="protein sequence ID" value="CAF9939085.1"/>
    <property type="molecule type" value="Genomic_DNA"/>
</dbReference>